<protein>
    <submittedName>
        <fullName evidence="1">Uncharacterized protein</fullName>
    </submittedName>
</protein>
<name>A0A806K1E6_9BACT</name>
<sequence length="395" mass="42903">MLGFAGAKQEEDPPVVFSEDQIYAMGAIDNLGTPPSSVPMYAGDSGKDIRLAIFVPQSDGVDKILPVYIQGLLNENFKKYSGISIIDRRHIDFTLAQQGYGTSRSFSEIDYLAIGRIVNANHCLYGTLQRLPAEQYSLQLMIVNIASGENTAVVEKKGSLSQIYGNGVFISEVALDLLVKTGVNLTRTGERTLLAGNKATVQAQLALARGIIAQGSGSDFEALLNYSQSVSFDPLQIEALERFNVLGSSISEGNITDRHKWLEAFREAARFFNDHPPFEITFDPKLRQLGVTDYEKRTANAEMRIELGASKPGFDALNTLLDGLEKTGKRAEWGFSGWPLLEITPKTPGTVVFGGKKSFSFVINAALLNESGNTVGKGSITLNSGNINFSSGDKK</sequence>
<organism evidence="1">
    <name type="scientific">uncultured bacterium contig00147</name>
    <dbReference type="NCBI Taxonomy" id="1181587"/>
    <lineage>
        <taxon>Bacteria</taxon>
        <taxon>environmental samples</taxon>
    </lineage>
</organism>
<proteinExistence type="predicted"/>
<accession>A0A806K1E6</accession>
<dbReference type="Gene3D" id="3.40.50.10610">
    <property type="entry name" value="ABC-type transport auxiliary lipoprotein component"/>
    <property type="match status" value="1"/>
</dbReference>
<dbReference type="AlphaFoldDB" id="A0A806K1E6"/>
<evidence type="ECO:0000313" key="1">
    <source>
        <dbReference type="EMBL" id="AGS53696.1"/>
    </source>
</evidence>
<dbReference type="EMBL" id="JQ844243">
    <property type="protein sequence ID" value="AGS53696.1"/>
    <property type="molecule type" value="Genomic_DNA"/>
</dbReference>
<reference evidence="1" key="1">
    <citation type="submission" date="2012-03" db="EMBL/GenBank/DDBJ databases">
        <title>Functional metagenomics reveals considerable lignocellulase gene clusters in the gut microbiome of a wood-feeding higher termite.</title>
        <authorList>
            <person name="Liu N."/>
        </authorList>
    </citation>
    <scope>NUCLEOTIDE SEQUENCE</scope>
</reference>